<dbReference type="EMBL" id="CP090166">
    <property type="protein sequence ID" value="UJO16161.1"/>
    <property type="molecule type" value="Genomic_DNA"/>
</dbReference>
<proteinExistence type="predicted"/>
<dbReference type="GO" id="GO:0006950">
    <property type="term" value="P:response to stress"/>
    <property type="evidence" value="ECO:0007669"/>
    <property type="project" value="UniProtKB-ARBA"/>
</dbReference>
<evidence type="ECO:0000313" key="2">
    <source>
        <dbReference type="EMBL" id="UJO16161.1"/>
    </source>
</evidence>
<dbReference type="KEGG" id="ffu:CLAFUR5_04152"/>
<reference evidence="2" key="2">
    <citation type="journal article" date="2022" name="Microb. Genom.">
        <title>A chromosome-scale genome assembly of the tomato pathogen Cladosporium fulvum reveals a compartmentalized genome architecture and the presence of a dispensable chromosome.</title>
        <authorList>
            <person name="Zaccaron A.Z."/>
            <person name="Chen L.H."/>
            <person name="Samaras A."/>
            <person name="Stergiopoulos I."/>
        </authorList>
    </citation>
    <scope>NUCLEOTIDE SEQUENCE</scope>
    <source>
        <strain evidence="2">Race5_Kim</strain>
    </source>
</reference>
<dbReference type="InterPro" id="IPR006640">
    <property type="entry name" value="SprT-like_domain"/>
</dbReference>
<evidence type="ECO:0000259" key="1">
    <source>
        <dbReference type="Pfam" id="PF10263"/>
    </source>
</evidence>
<gene>
    <name evidence="2" type="ORF">CLAFUR5_04152</name>
</gene>
<organism evidence="2 3">
    <name type="scientific">Passalora fulva</name>
    <name type="common">Tomato leaf mold</name>
    <name type="synonym">Cladosporium fulvum</name>
    <dbReference type="NCBI Taxonomy" id="5499"/>
    <lineage>
        <taxon>Eukaryota</taxon>
        <taxon>Fungi</taxon>
        <taxon>Dikarya</taxon>
        <taxon>Ascomycota</taxon>
        <taxon>Pezizomycotina</taxon>
        <taxon>Dothideomycetes</taxon>
        <taxon>Dothideomycetidae</taxon>
        <taxon>Mycosphaerellales</taxon>
        <taxon>Mycosphaerellaceae</taxon>
        <taxon>Fulvia</taxon>
    </lineage>
</organism>
<dbReference type="RefSeq" id="XP_047760527.1">
    <property type="nucleotide sequence ID" value="XM_047903300.1"/>
</dbReference>
<dbReference type="Proteomes" id="UP000756132">
    <property type="component" value="Chromosome 4"/>
</dbReference>
<dbReference type="Pfam" id="PF10263">
    <property type="entry name" value="SprT-like"/>
    <property type="match status" value="1"/>
</dbReference>
<feature type="domain" description="SprT-like" evidence="1">
    <location>
        <begin position="68"/>
        <end position="147"/>
    </location>
</feature>
<protein>
    <recommendedName>
        <fullName evidence="1">SprT-like domain-containing protein</fullName>
    </recommendedName>
</protein>
<name>A0A9Q8LEP3_PASFU</name>
<keyword evidence="3" id="KW-1185">Reference proteome</keyword>
<reference evidence="2" key="1">
    <citation type="submission" date="2021-12" db="EMBL/GenBank/DDBJ databases">
        <authorList>
            <person name="Zaccaron A."/>
            <person name="Stergiopoulos I."/>
        </authorList>
    </citation>
    <scope>NUCLEOTIDE SEQUENCE</scope>
    <source>
        <strain evidence="2">Race5_Kim</strain>
    </source>
</reference>
<evidence type="ECO:0000313" key="3">
    <source>
        <dbReference type="Proteomes" id="UP000756132"/>
    </source>
</evidence>
<accession>A0A9Q8LEP3</accession>
<dbReference type="OrthoDB" id="5236983at2759"/>
<sequence>MAATASKHDCTYQAEAVGGLVDRINQPNWSPARTAKHNLCLERIFAILPNGALSKDVLPSPPSLATMQALLQELDTLVFRKSISARCDFAWDPQLSVGSQIVKGLCQTPVNGRIIIKLNSSKCHTWWEIVETLLHEMVHGWLFLHGYDRSCGKESPCRKMSAMGATGHGWAFHKISLAVERCAQKALVNIRSIIELNRWQSAVHEHKVSDPEMADRCLMEFFAEWEQHIIVVNVRR</sequence>
<dbReference type="GeneID" id="71984030"/>
<dbReference type="AlphaFoldDB" id="A0A9Q8LEP3"/>